<organism evidence="9 10">
    <name type="scientific">Plasmodium vinckei vinckei</name>
    <dbReference type="NCBI Taxonomy" id="54757"/>
    <lineage>
        <taxon>Eukaryota</taxon>
        <taxon>Sar</taxon>
        <taxon>Alveolata</taxon>
        <taxon>Apicomplexa</taxon>
        <taxon>Aconoidasida</taxon>
        <taxon>Haemosporida</taxon>
        <taxon>Plasmodiidae</taxon>
        <taxon>Plasmodium</taxon>
        <taxon>Plasmodium (Vinckeia)</taxon>
    </lineage>
</organism>
<feature type="domain" description="Helicase C-terminal" evidence="8">
    <location>
        <begin position="343"/>
        <end position="489"/>
    </location>
</feature>
<keyword evidence="3 5" id="KW-0067">ATP-binding</keyword>
<evidence type="ECO:0000256" key="1">
    <source>
        <dbReference type="ARBA" id="ARBA00022741"/>
    </source>
</evidence>
<dbReference type="OrthoDB" id="10256233at2759"/>
<dbReference type="PROSITE" id="PS51192">
    <property type="entry name" value="HELICASE_ATP_BIND_1"/>
    <property type="match status" value="1"/>
</dbReference>
<evidence type="ECO:0000256" key="2">
    <source>
        <dbReference type="ARBA" id="ARBA00022801"/>
    </source>
</evidence>
<dbReference type="Gene3D" id="3.40.50.300">
    <property type="entry name" value="P-loop containing nucleotide triphosphate hydrolases"/>
    <property type="match status" value="2"/>
</dbReference>
<dbReference type="PROSITE" id="PS51194">
    <property type="entry name" value="HELICASE_CTER"/>
    <property type="match status" value="1"/>
</dbReference>
<feature type="chain" id="PRO_5018989656" description="ATP-dependent RNA helicase" evidence="6">
    <location>
        <begin position="18"/>
        <end position="500"/>
    </location>
</feature>
<dbReference type="InterPro" id="IPR027417">
    <property type="entry name" value="P-loop_NTPase"/>
</dbReference>
<proteinExistence type="inferred from homology"/>
<feature type="domain" description="Helicase ATP-binding" evidence="7">
    <location>
        <begin position="120"/>
        <end position="309"/>
    </location>
</feature>
<comment type="function">
    <text evidence="5">RNA helicase.</text>
</comment>
<comment type="catalytic activity">
    <reaction evidence="5">
        <text>ATP + H2O = ADP + phosphate + H(+)</text>
        <dbReference type="Rhea" id="RHEA:13065"/>
        <dbReference type="ChEBI" id="CHEBI:15377"/>
        <dbReference type="ChEBI" id="CHEBI:15378"/>
        <dbReference type="ChEBI" id="CHEBI:30616"/>
        <dbReference type="ChEBI" id="CHEBI:43474"/>
        <dbReference type="ChEBI" id="CHEBI:456216"/>
        <dbReference type="EC" id="3.6.4.13"/>
    </reaction>
</comment>
<evidence type="ECO:0000256" key="5">
    <source>
        <dbReference type="RuleBase" id="RU365068"/>
    </source>
</evidence>
<keyword evidence="1 5" id="KW-0547">Nucleotide-binding</keyword>
<dbReference type="InterPro" id="IPR001650">
    <property type="entry name" value="Helicase_C-like"/>
</dbReference>
<dbReference type="InterPro" id="IPR011545">
    <property type="entry name" value="DEAD/DEAH_box_helicase_dom"/>
</dbReference>
<dbReference type="VEuPathDB" id="PlasmoDB:PVVCY_1100470"/>
<dbReference type="InterPro" id="IPR014001">
    <property type="entry name" value="Helicase_ATP-bd"/>
</dbReference>
<dbReference type="Proteomes" id="UP000290582">
    <property type="component" value="Chromosome PVVCY_11"/>
</dbReference>
<keyword evidence="2 5" id="KW-0378">Hydrolase</keyword>
<dbReference type="KEGG" id="pvv:PVVCY_1100470"/>
<reference evidence="9 10" key="1">
    <citation type="submission" date="2019-01" db="EMBL/GenBank/DDBJ databases">
        <authorList>
            <person name="Ramaprasad A."/>
        </authorList>
    </citation>
    <scope>NUCLEOTIDE SEQUENCE [LARGE SCALE GENOMIC DNA]</scope>
</reference>
<dbReference type="AlphaFoldDB" id="A0A449BUM1"/>
<dbReference type="RefSeq" id="XP_037490611.1">
    <property type="nucleotide sequence ID" value="XM_037634518.1"/>
</dbReference>
<feature type="signal peptide" evidence="6">
    <location>
        <begin position="1"/>
        <end position="17"/>
    </location>
</feature>
<keyword evidence="6" id="KW-0732">Signal</keyword>
<evidence type="ECO:0000256" key="6">
    <source>
        <dbReference type="SAM" id="SignalP"/>
    </source>
</evidence>
<accession>A0A449BUM1</accession>
<protein>
    <recommendedName>
        <fullName evidence="5">ATP-dependent RNA helicase</fullName>
        <ecNumber evidence="5">3.6.4.13</ecNumber>
    </recommendedName>
</protein>
<gene>
    <name evidence="9" type="ORF">PVVCY_1100470</name>
</gene>
<evidence type="ECO:0000259" key="7">
    <source>
        <dbReference type="PROSITE" id="PS51192"/>
    </source>
</evidence>
<comment type="similarity">
    <text evidence="5">Belongs to the DEAD box helicase family.</text>
</comment>
<evidence type="ECO:0000313" key="10">
    <source>
        <dbReference type="Proteomes" id="UP000290582"/>
    </source>
</evidence>
<dbReference type="GO" id="GO:0005524">
    <property type="term" value="F:ATP binding"/>
    <property type="evidence" value="ECO:0007669"/>
    <property type="project" value="UniProtKB-UniRule"/>
</dbReference>
<comment type="domain">
    <text evidence="5">The Q motif is unique to and characteristic of the DEAD box family of RNA helicases and controls ATP binding and hydrolysis.</text>
</comment>
<keyword evidence="5 9" id="KW-0347">Helicase</keyword>
<dbReference type="GO" id="GO:0003723">
    <property type="term" value="F:RNA binding"/>
    <property type="evidence" value="ECO:0007669"/>
    <property type="project" value="UniProtKB-UniRule"/>
</dbReference>
<dbReference type="SUPFAM" id="SSF52540">
    <property type="entry name" value="P-loop containing nucleoside triphosphate hydrolases"/>
    <property type="match status" value="1"/>
</dbReference>
<dbReference type="SMART" id="SM00487">
    <property type="entry name" value="DEXDc"/>
    <property type="match status" value="1"/>
</dbReference>
<dbReference type="GO" id="GO:0003724">
    <property type="term" value="F:RNA helicase activity"/>
    <property type="evidence" value="ECO:0007669"/>
    <property type="project" value="UniProtKB-EC"/>
</dbReference>
<dbReference type="PANTHER" id="PTHR24031">
    <property type="entry name" value="RNA HELICASE"/>
    <property type="match status" value="1"/>
</dbReference>
<dbReference type="EMBL" id="LR215067">
    <property type="protein sequence ID" value="VEV57167.1"/>
    <property type="molecule type" value="Genomic_DNA"/>
</dbReference>
<dbReference type="SMART" id="SM00490">
    <property type="entry name" value="HELICc"/>
    <property type="match status" value="1"/>
</dbReference>
<evidence type="ECO:0000259" key="8">
    <source>
        <dbReference type="PROSITE" id="PS51194"/>
    </source>
</evidence>
<evidence type="ECO:0000256" key="3">
    <source>
        <dbReference type="ARBA" id="ARBA00022840"/>
    </source>
</evidence>
<dbReference type="CDD" id="cd18787">
    <property type="entry name" value="SF2_C_DEAD"/>
    <property type="match status" value="1"/>
</dbReference>
<evidence type="ECO:0000256" key="4">
    <source>
        <dbReference type="ARBA" id="ARBA00022884"/>
    </source>
</evidence>
<dbReference type="EC" id="3.6.4.13" evidence="5"/>
<dbReference type="GO" id="GO:0016787">
    <property type="term" value="F:hydrolase activity"/>
    <property type="evidence" value="ECO:0007669"/>
    <property type="project" value="UniProtKB-KW"/>
</dbReference>
<dbReference type="Pfam" id="PF00271">
    <property type="entry name" value="Helicase_C"/>
    <property type="match status" value="1"/>
</dbReference>
<evidence type="ECO:0000313" key="9">
    <source>
        <dbReference type="EMBL" id="VEV57167.1"/>
    </source>
</evidence>
<keyword evidence="4 5" id="KW-0694">RNA-binding</keyword>
<dbReference type="GeneID" id="19960879"/>
<sequence>MFITPFLILSLFSLINCYNINKFSKSLFPYVKVLHQNVRNTKEDKNNIYIPKDKQKEHINFNIENFPVKNDAINNKDLYFFKNNETFSTLHVQKLLVEELDKNNIQIPSIIQSDLLKYYNANSENLKNIIIAAENGIGKTLSYIIFILNHILKKKKNVFVLIFQYNSLLSNQCYDILKRLSRDIDVKITCLKNDETIKLNTNSIVISSPIKFVAYMKENKDVVTPFLENLNFFIIDEVDIMFDKPYIKYIREVYEEIAKISSHNDEEKNNDKCNDDKEKGKCISIITSSTLSNKGKKSVYNNIINYIKDYVMIKTTNFHNIHPFINYNFINLPNYNINQKIDTIKNILLKTNHKKVIIFCNTVKSCNTTFSMLKPHFDNIFSFNSSLKKEDQNLILDYFKNSEDNVILVSTDIIHRGIDIKNITHLFHFDTPTNIIVYTHRNGRISRGANTGDIYIFNDTENLITKKIYDFHKNNIKFEDIFSRKRSLRKNYKKQLKKIE</sequence>
<dbReference type="Pfam" id="PF00270">
    <property type="entry name" value="DEAD"/>
    <property type="match status" value="1"/>
</dbReference>
<name>A0A449BUM1_PLAVN</name>